<evidence type="ECO:0000313" key="3">
    <source>
        <dbReference type="EMBL" id="KAG6413937.1"/>
    </source>
</evidence>
<feature type="domain" description="Transposase Tnp1/En/Spm-like" evidence="2">
    <location>
        <begin position="412"/>
        <end position="464"/>
    </location>
</feature>
<dbReference type="EMBL" id="PNBA02000009">
    <property type="protein sequence ID" value="KAG6413937.1"/>
    <property type="molecule type" value="Genomic_DNA"/>
</dbReference>
<evidence type="ECO:0000256" key="1">
    <source>
        <dbReference type="SAM" id="Coils"/>
    </source>
</evidence>
<feature type="coiled-coil region" evidence="1">
    <location>
        <begin position="343"/>
        <end position="370"/>
    </location>
</feature>
<comment type="caution">
    <text evidence="3">The sequence shown here is derived from an EMBL/GenBank/DDBJ whole genome shotgun (WGS) entry which is preliminary data.</text>
</comment>
<proteinExistence type="predicted"/>
<dbReference type="AlphaFoldDB" id="A0A8X8ZR04"/>
<dbReference type="InterPro" id="IPR004264">
    <property type="entry name" value="Transposase_23"/>
</dbReference>
<sequence>MLFESKEFNLSVLVCSISDEGLSCHHTTVVLCLLSQFVLTEHVYVHHVFPDFMTSKRRGQCSKSVRLQDEPDVSQQRLKTSEGFTTKTSIGRRVYSRNLHQKTLDMVTPSHHNHESVPPLENESLSVDVEQQEDEGIASSAEIVEKQSRGPTYMKNIWGRPLNLPPIHVEYNEFGQAIGGEDSTLCHFLGSIARSGNYCPIDIKSWHAIPKERKTEMIDIVKLRFHVPIIAEKWILESIGVKWRNWKHYLKTRYWADVPIEHLIDDRDERVLEVQWINLLAYWRTEHAKSAMEDCNDQSLEGSDDAIGPDDIFAQIMGKDRPGHVRMMGKGVRPSDLWNETSKSTSNRLLVEYREKIERLEARLATQERVCGSQADTRPNVIVSKPSSVNATTVHIDQVGTYVSLRSIFTRKIVAKGCIHSIDPSTKVGDQMLGLNWCEINVKVVVEPKEQLIRPYDNLQELSQTVGHMIAWPCFLVEPIM</sequence>
<protein>
    <recommendedName>
        <fullName evidence="2">Transposase Tnp1/En/Spm-like domain-containing protein</fullName>
    </recommendedName>
</protein>
<reference evidence="3" key="2">
    <citation type="submission" date="2020-08" db="EMBL/GenBank/DDBJ databases">
        <title>Plant Genome Project.</title>
        <authorList>
            <person name="Zhang R.-G."/>
        </authorList>
    </citation>
    <scope>NUCLEOTIDE SEQUENCE</scope>
    <source>
        <strain evidence="3">Huo1</strain>
        <tissue evidence="3">Leaf</tissue>
    </source>
</reference>
<accession>A0A8X8ZR04</accession>
<gene>
    <name evidence="3" type="ORF">SASPL_126652</name>
</gene>
<reference evidence="3" key="1">
    <citation type="submission" date="2018-01" db="EMBL/GenBank/DDBJ databases">
        <authorList>
            <person name="Mao J.F."/>
        </authorList>
    </citation>
    <scope>NUCLEOTIDE SEQUENCE</scope>
    <source>
        <strain evidence="3">Huo1</strain>
        <tissue evidence="3">Leaf</tissue>
    </source>
</reference>
<dbReference type="Pfam" id="PF03017">
    <property type="entry name" value="Transposase_23"/>
    <property type="match status" value="1"/>
</dbReference>
<evidence type="ECO:0000313" key="4">
    <source>
        <dbReference type="Proteomes" id="UP000298416"/>
    </source>
</evidence>
<name>A0A8X8ZR04_SALSN</name>
<dbReference type="PANTHER" id="PTHR33144:SF25">
    <property type="entry name" value="DUF4216 DOMAIN-CONTAINING PROTEIN"/>
    <property type="match status" value="1"/>
</dbReference>
<keyword evidence="4" id="KW-1185">Reference proteome</keyword>
<keyword evidence="1" id="KW-0175">Coiled coil</keyword>
<organism evidence="3">
    <name type="scientific">Salvia splendens</name>
    <name type="common">Scarlet sage</name>
    <dbReference type="NCBI Taxonomy" id="180675"/>
    <lineage>
        <taxon>Eukaryota</taxon>
        <taxon>Viridiplantae</taxon>
        <taxon>Streptophyta</taxon>
        <taxon>Embryophyta</taxon>
        <taxon>Tracheophyta</taxon>
        <taxon>Spermatophyta</taxon>
        <taxon>Magnoliopsida</taxon>
        <taxon>eudicotyledons</taxon>
        <taxon>Gunneridae</taxon>
        <taxon>Pentapetalae</taxon>
        <taxon>asterids</taxon>
        <taxon>lamiids</taxon>
        <taxon>Lamiales</taxon>
        <taxon>Lamiaceae</taxon>
        <taxon>Nepetoideae</taxon>
        <taxon>Mentheae</taxon>
        <taxon>Salviinae</taxon>
        <taxon>Salvia</taxon>
        <taxon>Salvia subgen. Calosphace</taxon>
        <taxon>core Calosphace</taxon>
    </lineage>
</organism>
<dbReference type="PANTHER" id="PTHR33144">
    <property type="entry name" value="OS10G0409366 PROTEIN-RELATED"/>
    <property type="match status" value="1"/>
</dbReference>
<dbReference type="Proteomes" id="UP000298416">
    <property type="component" value="Unassembled WGS sequence"/>
</dbReference>
<evidence type="ECO:0000259" key="2">
    <source>
        <dbReference type="Pfam" id="PF03017"/>
    </source>
</evidence>